<reference evidence="1" key="1">
    <citation type="journal article" date="2019" name="bioRxiv">
        <title>The Genome of the Zebra Mussel, Dreissena polymorpha: A Resource for Invasive Species Research.</title>
        <authorList>
            <person name="McCartney M.A."/>
            <person name="Auch B."/>
            <person name="Kono T."/>
            <person name="Mallez S."/>
            <person name="Zhang Y."/>
            <person name="Obille A."/>
            <person name="Becker A."/>
            <person name="Abrahante J.E."/>
            <person name="Garbe J."/>
            <person name="Badalamenti J.P."/>
            <person name="Herman A."/>
            <person name="Mangelson H."/>
            <person name="Liachko I."/>
            <person name="Sullivan S."/>
            <person name="Sone E.D."/>
            <person name="Koren S."/>
            <person name="Silverstein K.A.T."/>
            <person name="Beckman K.B."/>
            <person name="Gohl D.M."/>
        </authorList>
    </citation>
    <scope>NUCLEOTIDE SEQUENCE</scope>
    <source>
        <strain evidence="1">Duluth1</strain>
        <tissue evidence="1">Whole animal</tissue>
    </source>
</reference>
<protein>
    <submittedName>
        <fullName evidence="1">Uncharacterized protein</fullName>
    </submittedName>
</protein>
<evidence type="ECO:0000313" key="1">
    <source>
        <dbReference type="EMBL" id="KAH3883926.1"/>
    </source>
</evidence>
<dbReference type="EMBL" id="JAIWYP010000001">
    <property type="protein sequence ID" value="KAH3883926.1"/>
    <property type="molecule type" value="Genomic_DNA"/>
</dbReference>
<comment type="caution">
    <text evidence="1">The sequence shown here is derived from an EMBL/GenBank/DDBJ whole genome shotgun (WGS) entry which is preliminary data.</text>
</comment>
<organism evidence="1 2">
    <name type="scientific">Dreissena polymorpha</name>
    <name type="common">Zebra mussel</name>
    <name type="synonym">Mytilus polymorpha</name>
    <dbReference type="NCBI Taxonomy" id="45954"/>
    <lineage>
        <taxon>Eukaryota</taxon>
        <taxon>Metazoa</taxon>
        <taxon>Spiralia</taxon>
        <taxon>Lophotrochozoa</taxon>
        <taxon>Mollusca</taxon>
        <taxon>Bivalvia</taxon>
        <taxon>Autobranchia</taxon>
        <taxon>Heteroconchia</taxon>
        <taxon>Euheterodonta</taxon>
        <taxon>Imparidentia</taxon>
        <taxon>Neoheterodontei</taxon>
        <taxon>Myida</taxon>
        <taxon>Dreissenoidea</taxon>
        <taxon>Dreissenidae</taxon>
        <taxon>Dreissena</taxon>
    </lineage>
</organism>
<evidence type="ECO:0000313" key="2">
    <source>
        <dbReference type="Proteomes" id="UP000828390"/>
    </source>
</evidence>
<name>A0A9D4MWP0_DREPO</name>
<keyword evidence="2" id="KW-1185">Reference proteome</keyword>
<dbReference type="Proteomes" id="UP000828390">
    <property type="component" value="Unassembled WGS sequence"/>
</dbReference>
<reference evidence="1" key="2">
    <citation type="submission" date="2020-11" db="EMBL/GenBank/DDBJ databases">
        <authorList>
            <person name="McCartney M.A."/>
            <person name="Auch B."/>
            <person name="Kono T."/>
            <person name="Mallez S."/>
            <person name="Becker A."/>
            <person name="Gohl D.M."/>
            <person name="Silverstein K.A.T."/>
            <person name="Koren S."/>
            <person name="Bechman K.B."/>
            <person name="Herman A."/>
            <person name="Abrahante J.E."/>
            <person name="Garbe J."/>
        </authorList>
    </citation>
    <scope>NUCLEOTIDE SEQUENCE</scope>
    <source>
        <strain evidence="1">Duluth1</strain>
        <tissue evidence="1">Whole animal</tissue>
    </source>
</reference>
<dbReference type="AlphaFoldDB" id="A0A9D4MWP0"/>
<gene>
    <name evidence="1" type="ORF">DPMN_007895</name>
</gene>
<proteinExistence type="predicted"/>
<sequence length="54" mass="6136">MQEFTDLTYTISPQHKDSTEARIKIDASSLEKMLTKITTCSIFTSHTQTLSLGW</sequence>
<accession>A0A9D4MWP0</accession>